<feature type="compositionally biased region" description="Polar residues" evidence="1">
    <location>
        <begin position="95"/>
        <end position="143"/>
    </location>
</feature>
<feature type="region of interest" description="Disordered" evidence="1">
    <location>
        <begin position="89"/>
        <end position="143"/>
    </location>
</feature>
<evidence type="ECO:0000313" key="3">
    <source>
        <dbReference type="Proteomes" id="UP000236546"/>
    </source>
</evidence>
<dbReference type="AlphaFoldDB" id="A0A2K0T2E9"/>
<name>A0A2K0T2E9_9HYPO</name>
<sequence>MSTEEQWDYKSFIENSYFFMHDEGGKEIDYPTNHILFDELIVTPTWGRYVFLKSLFGEEFTSIIDPFAIDIFKFVETLDLEDEYRTYHRDPNLPYSETSREVQTPYTAPSDSSLPNSNSTEYLSTNRDQSNIPSPLGQSSSVNNQLLMQRDLKRLEARLKASIVEMENKILEEIYELREHVMVATANNDEMPAKQTN</sequence>
<organism evidence="2 3">
    <name type="scientific">Trichoderma gamsii</name>
    <dbReference type="NCBI Taxonomy" id="398673"/>
    <lineage>
        <taxon>Eukaryota</taxon>
        <taxon>Fungi</taxon>
        <taxon>Dikarya</taxon>
        <taxon>Ascomycota</taxon>
        <taxon>Pezizomycotina</taxon>
        <taxon>Sordariomycetes</taxon>
        <taxon>Hypocreomycetidae</taxon>
        <taxon>Hypocreales</taxon>
        <taxon>Hypocreaceae</taxon>
        <taxon>Trichoderma</taxon>
    </lineage>
</organism>
<evidence type="ECO:0000313" key="2">
    <source>
        <dbReference type="EMBL" id="PNP39696.1"/>
    </source>
</evidence>
<reference evidence="2 3" key="1">
    <citation type="submission" date="2017-02" db="EMBL/GenBank/DDBJ databases">
        <title>Genomes of Trichoderma spp. with biocontrol activity.</title>
        <authorList>
            <person name="Gardiner D."/>
            <person name="Kazan K."/>
            <person name="Vos C."/>
            <person name="Harvey P."/>
        </authorList>
    </citation>
    <scope>NUCLEOTIDE SEQUENCE [LARGE SCALE GENOMIC DNA]</scope>
    <source>
        <strain evidence="2 3">A5MH</strain>
    </source>
</reference>
<dbReference type="EMBL" id="MTYH01000076">
    <property type="protein sequence ID" value="PNP39696.1"/>
    <property type="molecule type" value="Genomic_DNA"/>
</dbReference>
<accession>A0A2K0T2E9</accession>
<protein>
    <submittedName>
        <fullName evidence="2">Uncharacterized protein</fullName>
    </submittedName>
</protein>
<gene>
    <name evidence="2" type="ORF">TGAMA5MH_08367</name>
</gene>
<proteinExistence type="predicted"/>
<comment type="caution">
    <text evidence="2">The sequence shown here is derived from an EMBL/GenBank/DDBJ whole genome shotgun (WGS) entry which is preliminary data.</text>
</comment>
<evidence type="ECO:0000256" key="1">
    <source>
        <dbReference type="SAM" id="MobiDB-lite"/>
    </source>
</evidence>
<dbReference type="Proteomes" id="UP000236546">
    <property type="component" value="Unassembled WGS sequence"/>
</dbReference>